<keyword evidence="3" id="KW-0732">Signal</keyword>
<dbReference type="PANTHER" id="PTHR48051:SF33">
    <property type="entry name" value="NON-SPECIFIC SERINE_THREONINE PROTEIN KINASE"/>
    <property type="match status" value="1"/>
</dbReference>
<keyword evidence="1" id="KW-0433">Leucine-rich repeat</keyword>
<organism evidence="4 5">
    <name type="scientific">Rotaria socialis</name>
    <dbReference type="NCBI Taxonomy" id="392032"/>
    <lineage>
        <taxon>Eukaryota</taxon>
        <taxon>Metazoa</taxon>
        <taxon>Spiralia</taxon>
        <taxon>Gnathifera</taxon>
        <taxon>Rotifera</taxon>
        <taxon>Eurotatoria</taxon>
        <taxon>Bdelloidea</taxon>
        <taxon>Philodinida</taxon>
        <taxon>Philodinidae</taxon>
        <taxon>Rotaria</taxon>
    </lineage>
</organism>
<dbReference type="EMBL" id="CAJOBQ010002450">
    <property type="protein sequence ID" value="CAF4560837.1"/>
    <property type="molecule type" value="Genomic_DNA"/>
</dbReference>
<proteinExistence type="predicted"/>
<dbReference type="Proteomes" id="UP000663862">
    <property type="component" value="Unassembled WGS sequence"/>
</dbReference>
<evidence type="ECO:0000256" key="2">
    <source>
        <dbReference type="ARBA" id="ARBA00022737"/>
    </source>
</evidence>
<evidence type="ECO:0000256" key="1">
    <source>
        <dbReference type="ARBA" id="ARBA00022614"/>
    </source>
</evidence>
<comment type="caution">
    <text evidence="4">The sequence shown here is derived from an EMBL/GenBank/DDBJ whole genome shotgun (WGS) entry which is preliminary data.</text>
</comment>
<dbReference type="PANTHER" id="PTHR48051">
    <property type="match status" value="1"/>
</dbReference>
<dbReference type="GO" id="GO:0005737">
    <property type="term" value="C:cytoplasm"/>
    <property type="evidence" value="ECO:0007669"/>
    <property type="project" value="TreeGrafter"/>
</dbReference>
<dbReference type="InterPro" id="IPR050216">
    <property type="entry name" value="LRR_domain-containing"/>
</dbReference>
<reference evidence="4" key="1">
    <citation type="submission" date="2021-02" db="EMBL/GenBank/DDBJ databases">
        <authorList>
            <person name="Nowell W R."/>
        </authorList>
    </citation>
    <scope>NUCLEOTIDE SEQUENCE</scope>
</reference>
<sequence>MEKLSFIDFLFLYSVTDATLNCSVGANELDLINLNPFFVRLNLSPNRTSVEYDTELQQIKKMIVVDNKNPSTNVFCLKNLRSLQLINTNLSLLPDISNLKNLELLQIESTYTLIKYYIPSEIGELARLSGLILRNIYNLTYLPGESGQWQSLTLAQLPSLQNIPRISMGNLSKLRALSLEDIPKLAEFIIERESISTIYCRNLKAINFKNFNSLTTFNSAPDNRLEFVSFGNAPSLTVVNLRCNSHLQTIMFIDAPRMKHLDLFHCQFTSFPVSILTLTSLEILNMQYNKLSSLPVTISTDLADLKVLTLASNQLKGNIIQPPLIYLRELDMSSNSLTIVDDIGEYRLLEKLVLDSNAIKSIAVEI</sequence>
<feature type="signal peptide" evidence="3">
    <location>
        <begin position="1"/>
        <end position="18"/>
    </location>
</feature>
<dbReference type="Gene3D" id="3.80.10.10">
    <property type="entry name" value="Ribonuclease Inhibitor"/>
    <property type="match status" value="2"/>
</dbReference>
<evidence type="ECO:0000256" key="3">
    <source>
        <dbReference type="SAM" id="SignalP"/>
    </source>
</evidence>
<dbReference type="InterPro" id="IPR032675">
    <property type="entry name" value="LRR_dom_sf"/>
</dbReference>
<protein>
    <submittedName>
        <fullName evidence="4">Uncharacterized protein</fullName>
    </submittedName>
</protein>
<feature type="chain" id="PRO_5032639587" evidence="3">
    <location>
        <begin position="19"/>
        <end position="366"/>
    </location>
</feature>
<dbReference type="SMART" id="SM00369">
    <property type="entry name" value="LRR_TYP"/>
    <property type="match status" value="3"/>
</dbReference>
<gene>
    <name evidence="4" type="ORF">TSG867_LOCUS25296</name>
</gene>
<keyword evidence="2" id="KW-0677">Repeat</keyword>
<evidence type="ECO:0000313" key="4">
    <source>
        <dbReference type="EMBL" id="CAF4560837.1"/>
    </source>
</evidence>
<dbReference type="InterPro" id="IPR003591">
    <property type="entry name" value="Leu-rich_rpt_typical-subtyp"/>
</dbReference>
<accession>A0A820ZD20</accession>
<evidence type="ECO:0000313" key="5">
    <source>
        <dbReference type="Proteomes" id="UP000663862"/>
    </source>
</evidence>
<dbReference type="SUPFAM" id="SSF52058">
    <property type="entry name" value="L domain-like"/>
    <property type="match status" value="1"/>
</dbReference>
<name>A0A820ZD20_9BILA</name>
<dbReference type="AlphaFoldDB" id="A0A820ZD20"/>